<gene>
    <name evidence="6" type="ORF">JZY06_06185</name>
</gene>
<dbReference type="GO" id="GO:0016020">
    <property type="term" value="C:membrane"/>
    <property type="evidence" value="ECO:0007669"/>
    <property type="project" value="UniProtKB-SubCell"/>
</dbReference>
<evidence type="ECO:0000313" key="7">
    <source>
        <dbReference type="Proteomes" id="UP000664332"/>
    </source>
</evidence>
<keyword evidence="2" id="KW-0812">Transmembrane</keyword>
<name>A0A939E0I3_9CORY</name>
<keyword evidence="7" id="KW-1185">Reference proteome</keyword>
<dbReference type="Proteomes" id="UP000664332">
    <property type="component" value="Unassembled WGS sequence"/>
</dbReference>
<protein>
    <recommendedName>
        <fullName evidence="5">Methylamine utilisation protein MauE domain-containing protein</fullName>
    </recommendedName>
</protein>
<dbReference type="InterPro" id="IPR009908">
    <property type="entry name" value="Methylamine_util_MauE"/>
</dbReference>
<organism evidence="6 7">
    <name type="scientific">Corynebacterium mendelii</name>
    <dbReference type="NCBI Taxonomy" id="2765362"/>
    <lineage>
        <taxon>Bacteria</taxon>
        <taxon>Bacillati</taxon>
        <taxon>Actinomycetota</taxon>
        <taxon>Actinomycetes</taxon>
        <taxon>Mycobacteriales</taxon>
        <taxon>Corynebacteriaceae</taxon>
        <taxon>Corynebacterium</taxon>
    </lineage>
</organism>
<evidence type="ECO:0000256" key="1">
    <source>
        <dbReference type="ARBA" id="ARBA00004141"/>
    </source>
</evidence>
<accession>A0A939E0I3</accession>
<dbReference type="EMBL" id="JAFLEQ010000008">
    <property type="protein sequence ID" value="MBN9644204.1"/>
    <property type="molecule type" value="Genomic_DNA"/>
</dbReference>
<keyword evidence="4" id="KW-0472">Membrane</keyword>
<proteinExistence type="predicted"/>
<evidence type="ECO:0000313" key="6">
    <source>
        <dbReference type="EMBL" id="MBN9644204.1"/>
    </source>
</evidence>
<evidence type="ECO:0000256" key="4">
    <source>
        <dbReference type="ARBA" id="ARBA00023136"/>
    </source>
</evidence>
<sequence>MRKFLIGLLGFAGVMHFVKPEGFDSIVPEQLPLGQRAWTYGSGVAEIATAALLSTEKTRRMGGLATAILMVAVWPGNFQMAWNWRKKSPLKKAIALIRLPLQIPLIMGGWKIYTDSTRTA</sequence>
<dbReference type="GO" id="GO:0030416">
    <property type="term" value="P:methylamine metabolic process"/>
    <property type="evidence" value="ECO:0007669"/>
    <property type="project" value="InterPro"/>
</dbReference>
<keyword evidence="3" id="KW-1133">Transmembrane helix</keyword>
<evidence type="ECO:0000259" key="5">
    <source>
        <dbReference type="Pfam" id="PF07291"/>
    </source>
</evidence>
<dbReference type="Pfam" id="PF07291">
    <property type="entry name" value="MauE"/>
    <property type="match status" value="1"/>
</dbReference>
<dbReference type="RefSeq" id="WP_207119205.1">
    <property type="nucleotide sequence ID" value="NZ_JAFLEQ010000008.1"/>
</dbReference>
<dbReference type="AlphaFoldDB" id="A0A939E0I3"/>
<dbReference type="PANTHER" id="PTHR36974">
    <property type="entry name" value="MEMBRANE PROTEIN-RELATED"/>
    <property type="match status" value="1"/>
</dbReference>
<comment type="caution">
    <text evidence="6">The sequence shown here is derived from an EMBL/GenBank/DDBJ whole genome shotgun (WGS) entry which is preliminary data.</text>
</comment>
<evidence type="ECO:0000256" key="3">
    <source>
        <dbReference type="ARBA" id="ARBA00022989"/>
    </source>
</evidence>
<evidence type="ECO:0000256" key="2">
    <source>
        <dbReference type="ARBA" id="ARBA00022692"/>
    </source>
</evidence>
<reference evidence="6" key="1">
    <citation type="submission" date="2021-03" db="EMBL/GenBank/DDBJ databases">
        <authorList>
            <person name="Sun Q."/>
        </authorList>
    </citation>
    <scope>NUCLEOTIDE SEQUENCE</scope>
    <source>
        <strain evidence="6">CCM 8862</strain>
    </source>
</reference>
<dbReference type="PANTHER" id="PTHR36974:SF1">
    <property type="entry name" value="DOXX FAMILY MEMBRANE PROTEIN"/>
    <property type="match status" value="1"/>
</dbReference>
<comment type="subcellular location">
    <subcellularLocation>
        <location evidence="1">Membrane</location>
        <topology evidence="1">Multi-pass membrane protein</topology>
    </subcellularLocation>
</comment>
<feature type="domain" description="Methylamine utilisation protein MauE" evidence="5">
    <location>
        <begin position="2"/>
        <end position="72"/>
    </location>
</feature>